<comment type="caution">
    <text evidence="2">The sequence shown here is derived from an EMBL/GenBank/DDBJ whole genome shotgun (WGS) entry which is preliminary data.</text>
</comment>
<sequence length="122" mass="13203">MHTMTFSCVLIFMVLSIAGSQNRDSRPRGAGSNALQVLVNALESGEDTSTDLLRYTPSTPAPENINCYVEVPTTTRVGGRCIQFGRRGSRFRPWACEAGAYLDFYSTRCQRFRGGGGAAGGN</sequence>
<gene>
    <name evidence="2" type="ORF">BaRGS_00007466</name>
</gene>
<keyword evidence="1" id="KW-0732">Signal</keyword>
<dbReference type="AlphaFoldDB" id="A0ABD0LPD9"/>
<protein>
    <submittedName>
        <fullName evidence="2">Uncharacterized protein</fullName>
    </submittedName>
</protein>
<evidence type="ECO:0000313" key="3">
    <source>
        <dbReference type="Proteomes" id="UP001519460"/>
    </source>
</evidence>
<evidence type="ECO:0000313" key="2">
    <source>
        <dbReference type="EMBL" id="KAK7501341.1"/>
    </source>
</evidence>
<dbReference type="Proteomes" id="UP001519460">
    <property type="component" value="Unassembled WGS sequence"/>
</dbReference>
<feature type="signal peptide" evidence="1">
    <location>
        <begin position="1"/>
        <end position="19"/>
    </location>
</feature>
<proteinExistence type="predicted"/>
<dbReference type="EMBL" id="JACVVK020000032">
    <property type="protein sequence ID" value="KAK7501341.1"/>
    <property type="molecule type" value="Genomic_DNA"/>
</dbReference>
<reference evidence="2 3" key="1">
    <citation type="journal article" date="2023" name="Sci. Data">
        <title>Genome assembly of the Korean intertidal mud-creeper Batillaria attramentaria.</title>
        <authorList>
            <person name="Patra A.K."/>
            <person name="Ho P.T."/>
            <person name="Jun S."/>
            <person name="Lee S.J."/>
            <person name="Kim Y."/>
            <person name="Won Y.J."/>
        </authorList>
    </citation>
    <scope>NUCLEOTIDE SEQUENCE [LARGE SCALE GENOMIC DNA]</scope>
    <source>
        <strain evidence="2">Wonlab-2016</strain>
    </source>
</reference>
<organism evidence="2 3">
    <name type="scientific">Batillaria attramentaria</name>
    <dbReference type="NCBI Taxonomy" id="370345"/>
    <lineage>
        <taxon>Eukaryota</taxon>
        <taxon>Metazoa</taxon>
        <taxon>Spiralia</taxon>
        <taxon>Lophotrochozoa</taxon>
        <taxon>Mollusca</taxon>
        <taxon>Gastropoda</taxon>
        <taxon>Caenogastropoda</taxon>
        <taxon>Sorbeoconcha</taxon>
        <taxon>Cerithioidea</taxon>
        <taxon>Batillariidae</taxon>
        <taxon>Batillaria</taxon>
    </lineage>
</organism>
<name>A0ABD0LPD9_9CAEN</name>
<evidence type="ECO:0000256" key="1">
    <source>
        <dbReference type="SAM" id="SignalP"/>
    </source>
</evidence>
<accession>A0ABD0LPD9</accession>
<keyword evidence="3" id="KW-1185">Reference proteome</keyword>
<feature type="chain" id="PRO_5044868340" evidence="1">
    <location>
        <begin position="20"/>
        <end position="122"/>
    </location>
</feature>